<dbReference type="InterPro" id="IPR050109">
    <property type="entry name" value="HTH-type_TetR-like_transc_reg"/>
</dbReference>
<dbReference type="EMBL" id="BAABDQ010000015">
    <property type="protein sequence ID" value="GAA3572875.1"/>
    <property type="molecule type" value="Genomic_DNA"/>
</dbReference>
<evidence type="ECO:0000313" key="4">
    <source>
        <dbReference type="EMBL" id="GAA3572875.1"/>
    </source>
</evidence>
<dbReference type="SUPFAM" id="SSF46689">
    <property type="entry name" value="Homeodomain-like"/>
    <property type="match status" value="1"/>
</dbReference>
<dbReference type="Proteomes" id="UP001500630">
    <property type="component" value="Unassembled WGS sequence"/>
</dbReference>
<accession>A0ABP6XWA9</accession>
<proteinExistence type="predicted"/>
<organism evidence="4 5">
    <name type="scientific">Nonomuraea rosea</name>
    <dbReference type="NCBI Taxonomy" id="638574"/>
    <lineage>
        <taxon>Bacteria</taxon>
        <taxon>Bacillati</taxon>
        <taxon>Actinomycetota</taxon>
        <taxon>Actinomycetes</taxon>
        <taxon>Streptosporangiales</taxon>
        <taxon>Streptosporangiaceae</taxon>
        <taxon>Nonomuraea</taxon>
    </lineage>
</organism>
<dbReference type="PANTHER" id="PTHR30055">
    <property type="entry name" value="HTH-TYPE TRANSCRIPTIONAL REGULATOR RUTR"/>
    <property type="match status" value="1"/>
</dbReference>
<feature type="domain" description="HTH tetR-type" evidence="3">
    <location>
        <begin position="32"/>
        <end position="92"/>
    </location>
</feature>
<keyword evidence="5" id="KW-1185">Reference proteome</keyword>
<gene>
    <name evidence="4" type="ORF">GCM10022419_062210</name>
</gene>
<sequence>MLTVAPFFSQRGTLVAESDELESLVSQGRKHGVRKRVILLQAARLFVERGYASTGIDDIGAAVGISGPGVYRHFPGKQAILLALIELSLERLREGTQAALADRDREPERALIALVDWFSRFSVENRNLTLVMQAELLWLPDQDRRRLNRQTRQMREEWAGLLLEVRPELSDLAARIAVTSVMGMVTPVLAARLSDDTQALSAHLRAQMLAVLHAPAVL</sequence>
<dbReference type="Gene3D" id="1.10.357.10">
    <property type="entry name" value="Tetracycline Repressor, domain 2"/>
    <property type="match status" value="1"/>
</dbReference>
<feature type="DNA-binding region" description="H-T-H motif" evidence="2">
    <location>
        <begin position="55"/>
        <end position="74"/>
    </location>
</feature>
<dbReference type="InterPro" id="IPR036271">
    <property type="entry name" value="Tet_transcr_reg_TetR-rel_C_sf"/>
</dbReference>
<dbReference type="SUPFAM" id="SSF48498">
    <property type="entry name" value="Tetracyclin repressor-like, C-terminal domain"/>
    <property type="match status" value="1"/>
</dbReference>
<dbReference type="Pfam" id="PF00440">
    <property type="entry name" value="TetR_N"/>
    <property type="match status" value="1"/>
</dbReference>
<dbReference type="PROSITE" id="PS50977">
    <property type="entry name" value="HTH_TETR_2"/>
    <property type="match status" value="1"/>
</dbReference>
<dbReference type="PANTHER" id="PTHR30055:SF237">
    <property type="entry name" value="TRANSCRIPTIONAL REPRESSOR MCE3R"/>
    <property type="match status" value="1"/>
</dbReference>
<dbReference type="Gene3D" id="1.10.10.60">
    <property type="entry name" value="Homeodomain-like"/>
    <property type="match status" value="1"/>
</dbReference>
<evidence type="ECO:0000256" key="1">
    <source>
        <dbReference type="ARBA" id="ARBA00023125"/>
    </source>
</evidence>
<reference evidence="5" key="1">
    <citation type="journal article" date="2019" name="Int. J. Syst. Evol. Microbiol.">
        <title>The Global Catalogue of Microorganisms (GCM) 10K type strain sequencing project: providing services to taxonomists for standard genome sequencing and annotation.</title>
        <authorList>
            <consortium name="The Broad Institute Genomics Platform"/>
            <consortium name="The Broad Institute Genome Sequencing Center for Infectious Disease"/>
            <person name="Wu L."/>
            <person name="Ma J."/>
        </authorList>
    </citation>
    <scope>NUCLEOTIDE SEQUENCE [LARGE SCALE GENOMIC DNA]</scope>
    <source>
        <strain evidence="5">JCM 17326</strain>
    </source>
</reference>
<name>A0ABP6XWA9_9ACTN</name>
<evidence type="ECO:0000259" key="3">
    <source>
        <dbReference type="PROSITE" id="PS50977"/>
    </source>
</evidence>
<dbReference type="InterPro" id="IPR001647">
    <property type="entry name" value="HTH_TetR"/>
</dbReference>
<keyword evidence="1 2" id="KW-0238">DNA-binding</keyword>
<comment type="caution">
    <text evidence="4">The sequence shown here is derived from an EMBL/GenBank/DDBJ whole genome shotgun (WGS) entry which is preliminary data.</text>
</comment>
<protein>
    <submittedName>
        <fullName evidence="4">TetR/AcrR family transcriptional regulator</fullName>
    </submittedName>
</protein>
<evidence type="ECO:0000313" key="5">
    <source>
        <dbReference type="Proteomes" id="UP001500630"/>
    </source>
</evidence>
<dbReference type="PRINTS" id="PR00455">
    <property type="entry name" value="HTHTETR"/>
</dbReference>
<dbReference type="InterPro" id="IPR009057">
    <property type="entry name" value="Homeodomain-like_sf"/>
</dbReference>
<evidence type="ECO:0000256" key="2">
    <source>
        <dbReference type="PROSITE-ProRule" id="PRU00335"/>
    </source>
</evidence>